<evidence type="ECO:0000256" key="2">
    <source>
        <dbReference type="ARBA" id="ARBA00022485"/>
    </source>
</evidence>
<dbReference type="SFLD" id="SFLDF00289">
    <property type="entry name" value="anaerobic_Cys-type_sulfatase-m"/>
    <property type="match status" value="1"/>
</dbReference>
<feature type="domain" description="Radical SAM core" evidence="8">
    <location>
        <begin position="1"/>
        <end position="227"/>
    </location>
</feature>
<comment type="cofactor">
    <cofactor evidence="1">
        <name>[4Fe-4S] cluster</name>
        <dbReference type="ChEBI" id="CHEBI:49883"/>
    </cofactor>
</comment>
<dbReference type="SFLD" id="SFLDS00029">
    <property type="entry name" value="Radical_SAM"/>
    <property type="match status" value="1"/>
</dbReference>
<dbReference type="GO" id="GO:0016491">
    <property type="term" value="F:oxidoreductase activity"/>
    <property type="evidence" value="ECO:0007669"/>
    <property type="project" value="InterPro"/>
</dbReference>
<reference evidence="9" key="2">
    <citation type="journal article" date="2021" name="PeerJ">
        <title>Extensive microbial diversity within the chicken gut microbiome revealed by metagenomics and culture.</title>
        <authorList>
            <person name="Gilroy R."/>
            <person name="Ravi A."/>
            <person name="Getino M."/>
            <person name="Pursley I."/>
            <person name="Horton D.L."/>
            <person name="Alikhan N.F."/>
            <person name="Baker D."/>
            <person name="Gharbi K."/>
            <person name="Hall N."/>
            <person name="Watson M."/>
            <person name="Adriaenssens E.M."/>
            <person name="Foster-Nyarko E."/>
            <person name="Jarju S."/>
            <person name="Secka A."/>
            <person name="Antonio M."/>
            <person name="Oren A."/>
            <person name="Chaudhuri R.R."/>
            <person name="La Ragione R."/>
            <person name="Hildebrand F."/>
            <person name="Pallen M.J."/>
        </authorList>
    </citation>
    <scope>NUCLEOTIDE SEQUENCE</scope>
    <source>
        <strain evidence="9">ChiBcec15-4380</strain>
    </source>
</reference>
<evidence type="ECO:0000256" key="3">
    <source>
        <dbReference type="ARBA" id="ARBA00022691"/>
    </source>
</evidence>
<keyword evidence="5" id="KW-0408">Iron</keyword>
<proteinExistence type="inferred from homology"/>
<dbReference type="EMBL" id="DVHE01000068">
    <property type="protein sequence ID" value="HIR51357.1"/>
    <property type="molecule type" value="Genomic_DNA"/>
</dbReference>
<dbReference type="InterPro" id="IPR007197">
    <property type="entry name" value="rSAM"/>
</dbReference>
<keyword evidence="3" id="KW-0949">S-adenosyl-L-methionine</keyword>
<dbReference type="SFLD" id="SFLDG01072">
    <property type="entry name" value="dehydrogenase_like"/>
    <property type="match status" value="1"/>
</dbReference>
<comment type="similarity">
    <text evidence="7">Belongs to the radical SAM superfamily. Anaerobic sulfatase-maturating enzyme family.</text>
</comment>
<keyword evidence="4" id="KW-0479">Metal-binding</keyword>
<dbReference type="PANTHER" id="PTHR43273:SF3">
    <property type="entry name" value="ANAEROBIC SULFATASE-MATURATING ENZYME HOMOLOG ASLB-RELATED"/>
    <property type="match status" value="1"/>
</dbReference>
<dbReference type="SUPFAM" id="SSF102114">
    <property type="entry name" value="Radical SAM enzymes"/>
    <property type="match status" value="1"/>
</dbReference>
<dbReference type="SFLD" id="SFLDG01067">
    <property type="entry name" value="SPASM/twitch_domain_containing"/>
    <property type="match status" value="1"/>
</dbReference>
<dbReference type="AlphaFoldDB" id="A0A9D1DIP5"/>
<dbReference type="InterPro" id="IPR013785">
    <property type="entry name" value="Aldolase_TIM"/>
</dbReference>
<dbReference type="InterPro" id="IPR023885">
    <property type="entry name" value="4Fe4S-binding_SPASM_dom"/>
</dbReference>
<dbReference type="GO" id="GO:0051539">
    <property type="term" value="F:4 iron, 4 sulfur cluster binding"/>
    <property type="evidence" value="ECO:0007669"/>
    <property type="project" value="UniProtKB-KW"/>
</dbReference>
<dbReference type="PANTHER" id="PTHR43273">
    <property type="entry name" value="ANAEROBIC SULFATASE-MATURATING ENZYME HOMOLOG ASLB-RELATED"/>
    <property type="match status" value="1"/>
</dbReference>
<reference evidence="9" key="1">
    <citation type="submission" date="2020-10" db="EMBL/GenBank/DDBJ databases">
        <authorList>
            <person name="Gilroy R."/>
        </authorList>
    </citation>
    <scope>NUCLEOTIDE SEQUENCE</scope>
    <source>
        <strain evidence="9">ChiBcec15-4380</strain>
    </source>
</reference>
<dbReference type="InterPro" id="IPR034485">
    <property type="entry name" value="Anaerobic_Cys-type_sulfatase-m"/>
</dbReference>
<gene>
    <name evidence="9" type="ORF">IAA53_08790</name>
</gene>
<dbReference type="InterPro" id="IPR058240">
    <property type="entry name" value="rSAM_sf"/>
</dbReference>
<dbReference type="Pfam" id="PF04055">
    <property type="entry name" value="Radical_SAM"/>
    <property type="match status" value="1"/>
</dbReference>
<evidence type="ECO:0000259" key="8">
    <source>
        <dbReference type="PROSITE" id="PS51918"/>
    </source>
</evidence>
<dbReference type="SFLD" id="SFLDG01386">
    <property type="entry name" value="main_SPASM_domain-containing"/>
    <property type="match status" value="1"/>
</dbReference>
<keyword evidence="6" id="KW-0411">Iron-sulfur</keyword>
<dbReference type="Gene3D" id="3.20.20.70">
    <property type="entry name" value="Aldolase class I"/>
    <property type="match status" value="1"/>
</dbReference>
<dbReference type="CDD" id="cd01335">
    <property type="entry name" value="Radical_SAM"/>
    <property type="match status" value="1"/>
</dbReference>
<dbReference type="GO" id="GO:0046872">
    <property type="term" value="F:metal ion binding"/>
    <property type="evidence" value="ECO:0007669"/>
    <property type="project" value="UniProtKB-KW"/>
</dbReference>
<dbReference type="Proteomes" id="UP000824239">
    <property type="component" value="Unassembled WGS sequence"/>
</dbReference>
<dbReference type="PROSITE" id="PS51918">
    <property type="entry name" value="RADICAL_SAM"/>
    <property type="match status" value="1"/>
</dbReference>
<accession>A0A9D1DIP5</accession>
<dbReference type="InterPro" id="IPR023867">
    <property type="entry name" value="Sulphatase_maturase_rSAM"/>
</dbReference>
<evidence type="ECO:0000256" key="6">
    <source>
        <dbReference type="ARBA" id="ARBA00023014"/>
    </source>
</evidence>
<evidence type="ECO:0000313" key="10">
    <source>
        <dbReference type="Proteomes" id="UP000824239"/>
    </source>
</evidence>
<dbReference type="Pfam" id="PF13186">
    <property type="entry name" value="SPASM"/>
    <property type="match status" value="1"/>
</dbReference>
<dbReference type="NCBIfam" id="TIGR03942">
    <property type="entry name" value="sulfatase_rSAM"/>
    <property type="match status" value="1"/>
</dbReference>
<sequence>MPPRNILLKPASGDCNLRCRYCFYHDEAANRACRSYGRMTLETLEAVISKSMAAAEGQCTFGFQGGEPTLAGLDFFRHVVALEQAYSRPGLRVYNALQTNGTLLDESWAAFLRENNFLVGVSLDGHQSLHDLYRKDAAGNGTFDRVMEGLRLLKAHQVPVNILTVVTAQTARNAREMSSFFRHMGFSYQQHIPCLDPLGLPRGGQPYSLTPERYARFLISTFDFWFRERTEGRFLYNRYFDNLLGICLGRQPEACGMLGQCGIQYAVEADGSVYPCDFYMLDGYRLGNFRDNTVDELDQAREALGFVEQSRAIAPACRRCRWFPLCRGGCRRDRPETAAGELLENVYCPAYQTFFAHAAPRLEALVRAMTGN</sequence>
<evidence type="ECO:0000256" key="1">
    <source>
        <dbReference type="ARBA" id="ARBA00001966"/>
    </source>
</evidence>
<dbReference type="NCBIfam" id="TIGR04085">
    <property type="entry name" value="rSAM_more_4Fe4S"/>
    <property type="match status" value="1"/>
</dbReference>
<dbReference type="CDD" id="cd21120">
    <property type="entry name" value="SPASM_anSME"/>
    <property type="match status" value="1"/>
</dbReference>
<evidence type="ECO:0000256" key="4">
    <source>
        <dbReference type="ARBA" id="ARBA00022723"/>
    </source>
</evidence>
<evidence type="ECO:0000256" key="5">
    <source>
        <dbReference type="ARBA" id="ARBA00023004"/>
    </source>
</evidence>
<dbReference type="NCBIfam" id="NF010321">
    <property type="entry name" value="PRK13758.1"/>
    <property type="match status" value="1"/>
</dbReference>
<evidence type="ECO:0000256" key="7">
    <source>
        <dbReference type="ARBA" id="ARBA00023601"/>
    </source>
</evidence>
<keyword evidence="2" id="KW-0004">4Fe-4S</keyword>
<dbReference type="SFLD" id="SFLDG01384">
    <property type="entry name" value="thioether_bond_formation_requi"/>
    <property type="match status" value="1"/>
</dbReference>
<comment type="caution">
    <text evidence="9">The sequence shown here is derived from an EMBL/GenBank/DDBJ whole genome shotgun (WGS) entry which is preliminary data.</text>
</comment>
<protein>
    <submittedName>
        <fullName evidence="9">Anaerobic sulfatase maturase</fullName>
    </submittedName>
</protein>
<dbReference type="InterPro" id="IPR047207">
    <property type="entry name" value="SPASM_anSME"/>
</dbReference>
<name>A0A9D1DIP5_9FIRM</name>
<organism evidence="9 10">
    <name type="scientific">Candidatus Avoscillospira avicola</name>
    <dbReference type="NCBI Taxonomy" id="2840706"/>
    <lineage>
        <taxon>Bacteria</taxon>
        <taxon>Bacillati</taxon>
        <taxon>Bacillota</taxon>
        <taxon>Clostridia</taxon>
        <taxon>Eubacteriales</taxon>
        <taxon>Oscillospiraceae</taxon>
        <taxon>Oscillospiraceae incertae sedis</taxon>
        <taxon>Candidatus Avoscillospira</taxon>
    </lineage>
</organism>
<evidence type="ECO:0000313" key="9">
    <source>
        <dbReference type="EMBL" id="HIR51357.1"/>
    </source>
</evidence>